<accession>A0A418XXL2</accession>
<dbReference type="Pfam" id="PF12365">
    <property type="entry name" value="DUF3649"/>
    <property type="match status" value="1"/>
</dbReference>
<dbReference type="Proteomes" id="UP000283734">
    <property type="component" value="Unassembled WGS sequence"/>
</dbReference>
<gene>
    <name evidence="2" type="ORF">D4A39_12615</name>
</gene>
<sequence>MTPRSITSRTLAAALGGYALSALCAMALAVILPMPRNEAVITGILVAFLLCACAAIWAFSVRSAWRAWGGIALVSLVFGALYLIGSPS</sequence>
<name>A0A418XXL2_9GAMM</name>
<keyword evidence="3" id="KW-1185">Reference proteome</keyword>
<dbReference type="RefSeq" id="WP_052017540.1">
    <property type="nucleotide sequence ID" value="NZ_CAXGPP010000013.1"/>
</dbReference>
<evidence type="ECO:0000256" key="1">
    <source>
        <dbReference type="SAM" id="Phobius"/>
    </source>
</evidence>
<protein>
    <submittedName>
        <fullName evidence="2">DUF3649 domain-containing protein</fullName>
    </submittedName>
</protein>
<proteinExistence type="predicted"/>
<keyword evidence="1" id="KW-0472">Membrane</keyword>
<comment type="caution">
    <text evidence="2">The sequence shown here is derived from an EMBL/GenBank/DDBJ whole genome shotgun (WGS) entry which is preliminary data.</text>
</comment>
<dbReference type="InterPro" id="IPR022109">
    <property type="entry name" value="DUF3649"/>
</dbReference>
<feature type="transmembrane region" description="Helical" evidence="1">
    <location>
        <begin position="39"/>
        <end position="60"/>
    </location>
</feature>
<evidence type="ECO:0000313" key="3">
    <source>
        <dbReference type="Proteomes" id="UP000283734"/>
    </source>
</evidence>
<reference evidence="2 3" key="1">
    <citation type="submission" date="2018-09" db="EMBL/GenBank/DDBJ databases">
        <title>Alcanivorax profundi sp. nov., isolated from 1000 m-depth seawater of the Mariana Trench.</title>
        <authorList>
            <person name="Liu J."/>
        </authorList>
    </citation>
    <scope>NUCLEOTIDE SEQUENCE [LARGE SCALE GENOMIC DNA]</scope>
    <source>
        <strain evidence="2 3">MTEO17</strain>
    </source>
</reference>
<feature type="transmembrane region" description="Helical" evidence="1">
    <location>
        <begin position="67"/>
        <end position="85"/>
    </location>
</feature>
<organism evidence="2 3">
    <name type="scientific">Alcanivorax profundi</name>
    <dbReference type="NCBI Taxonomy" id="2338368"/>
    <lineage>
        <taxon>Bacteria</taxon>
        <taxon>Pseudomonadati</taxon>
        <taxon>Pseudomonadota</taxon>
        <taxon>Gammaproteobacteria</taxon>
        <taxon>Oceanospirillales</taxon>
        <taxon>Alcanivoracaceae</taxon>
        <taxon>Alcanivorax</taxon>
    </lineage>
</organism>
<evidence type="ECO:0000313" key="2">
    <source>
        <dbReference type="EMBL" id="RJG17540.1"/>
    </source>
</evidence>
<dbReference type="EMBL" id="QYYA01000003">
    <property type="protein sequence ID" value="RJG17540.1"/>
    <property type="molecule type" value="Genomic_DNA"/>
</dbReference>
<keyword evidence="1" id="KW-0812">Transmembrane</keyword>
<dbReference type="AlphaFoldDB" id="A0A418XXL2"/>
<dbReference type="OrthoDB" id="1684279at2"/>
<keyword evidence="1" id="KW-1133">Transmembrane helix</keyword>